<feature type="chain" id="PRO_5019733011" evidence="3">
    <location>
        <begin position="26"/>
        <end position="398"/>
    </location>
</feature>
<dbReference type="InterPro" id="IPR028082">
    <property type="entry name" value="Peripla_BP_I"/>
</dbReference>
<dbReference type="EMBL" id="RBZU01000008">
    <property type="protein sequence ID" value="RKP51895.1"/>
    <property type="molecule type" value="Genomic_DNA"/>
</dbReference>
<dbReference type="CDD" id="cd20378">
    <property type="entry name" value="PBP1_SBP-like"/>
    <property type="match status" value="1"/>
</dbReference>
<accession>A0A494XMG4</accession>
<dbReference type="OrthoDB" id="8766630at2"/>
<dbReference type="PANTHER" id="PTHR30483:SF6">
    <property type="entry name" value="PERIPLASMIC BINDING PROTEIN OF ABC TRANSPORTER FOR NATURAL AMINO ACIDS"/>
    <property type="match status" value="1"/>
</dbReference>
<evidence type="ECO:0000313" key="6">
    <source>
        <dbReference type="Proteomes" id="UP000270342"/>
    </source>
</evidence>
<reference evidence="5 6" key="1">
    <citation type="submission" date="2018-10" db="EMBL/GenBank/DDBJ databases">
        <title>Robbsia sp. DHC34, isolated from soil.</title>
        <authorList>
            <person name="Gao Z.-H."/>
            <person name="Qiu L.-H."/>
        </authorList>
    </citation>
    <scope>NUCLEOTIDE SEQUENCE [LARGE SCALE GENOMIC DNA]</scope>
    <source>
        <strain evidence="5 6">DHC34</strain>
    </source>
</reference>
<gene>
    <name evidence="5" type="ORF">D7S86_18280</name>
</gene>
<evidence type="ECO:0000259" key="4">
    <source>
        <dbReference type="Pfam" id="PF13458"/>
    </source>
</evidence>
<dbReference type="Pfam" id="PF13458">
    <property type="entry name" value="Peripla_BP_6"/>
    <property type="match status" value="1"/>
</dbReference>
<comment type="similarity">
    <text evidence="1">Belongs to the leucine-binding protein family.</text>
</comment>
<evidence type="ECO:0000256" key="3">
    <source>
        <dbReference type="SAM" id="SignalP"/>
    </source>
</evidence>
<protein>
    <submittedName>
        <fullName evidence="5">ABC transporter substrate-binding protein</fullName>
    </submittedName>
</protein>
<dbReference type="InterPro" id="IPR028081">
    <property type="entry name" value="Leu-bd"/>
</dbReference>
<feature type="domain" description="Leucine-binding protein" evidence="4">
    <location>
        <begin position="36"/>
        <end position="368"/>
    </location>
</feature>
<evidence type="ECO:0000313" key="5">
    <source>
        <dbReference type="EMBL" id="RKP51895.1"/>
    </source>
</evidence>
<organism evidence="5 6">
    <name type="scientific">Pararobbsia silviterrae</name>
    <dbReference type="NCBI Taxonomy" id="1792498"/>
    <lineage>
        <taxon>Bacteria</taxon>
        <taxon>Pseudomonadati</taxon>
        <taxon>Pseudomonadota</taxon>
        <taxon>Betaproteobacteria</taxon>
        <taxon>Burkholderiales</taxon>
        <taxon>Burkholderiaceae</taxon>
        <taxon>Pararobbsia</taxon>
    </lineage>
</organism>
<dbReference type="SUPFAM" id="SSF53822">
    <property type="entry name" value="Periplasmic binding protein-like I"/>
    <property type="match status" value="1"/>
</dbReference>
<comment type="caution">
    <text evidence="5">The sequence shown here is derived from an EMBL/GenBank/DDBJ whole genome shotgun (WGS) entry which is preliminary data.</text>
</comment>
<evidence type="ECO:0000256" key="1">
    <source>
        <dbReference type="ARBA" id="ARBA00010062"/>
    </source>
</evidence>
<proteinExistence type="inferred from homology"/>
<dbReference type="InterPro" id="IPR006311">
    <property type="entry name" value="TAT_signal"/>
</dbReference>
<dbReference type="Proteomes" id="UP000270342">
    <property type="component" value="Unassembled WGS sequence"/>
</dbReference>
<keyword evidence="6" id="KW-1185">Reference proteome</keyword>
<dbReference type="InterPro" id="IPR019546">
    <property type="entry name" value="TAT_signal_bac_arc"/>
</dbReference>
<dbReference type="RefSeq" id="WP_121088298.1">
    <property type="nucleotide sequence ID" value="NZ_RBZU01000008.1"/>
</dbReference>
<dbReference type="NCBIfam" id="TIGR01409">
    <property type="entry name" value="TAT_signal_seq"/>
    <property type="match status" value="1"/>
</dbReference>
<dbReference type="AlphaFoldDB" id="A0A494XMG4"/>
<dbReference type="Gene3D" id="3.40.50.2300">
    <property type="match status" value="2"/>
</dbReference>
<dbReference type="InterPro" id="IPR051010">
    <property type="entry name" value="BCAA_transport"/>
</dbReference>
<dbReference type="PANTHER" id="PTHR30483">
    <property type="entry name" value="LEUCINE-SPECIFIC-BINDING PROTEIN"/>
    <property type="match status" value="1"/>
</dbReference>
<evidence type="ECO:0000256" key="2">
    <source>
        <dbReference type="ARBA" id="ARBA00022729"/>
    </source>
</evidence>
<dbReference type="PROSITE" id="PS51318">
    <property type="entry name" value="TAT"/>
    <property type="match status" value="1"/>
</dbReference>
<name>A0A494XMG4_9BURK</name>
<feature type="signal peptide" evidence="3">
    <location>
        <begin position="1"/>
        <end position="25"/>
    </location>
</feature>
<sequence length="398" mass="43680">MTTRRDFLKLSAAAGLAAHPLFSIAQSEELVLACPTAMSGTFSAIGKYSDLGMKLAVDQQGTVQGKKLSYRMLDTEAQPATAVRRVQEAMEQQNIRFFTGALLSAESLAMSKEIDKAGGLLITNGGADELTGSDCNHSTFRWALPTYSLIQGSARPLIDLMPKAKRWYTITPQYVFGEGLLRNAKALFKEKGIEHVGNSYHSLTEREFSGYLTNAMASQADVLFLLNYGAQASDALRQAVSFGLKQKMTIIVAAASGLEQFQALGADVCEDVYFGAVYWHTINTAYNKNFVSQVREKFNISPNYSLAGPYANTRMLIEAINKAKSTDPKAVIAAMEGMQYEGLTGTEEVRKADHQVLRDFYLVKGNSKAKMRDKDDYADIIHSGRFFLSPEAAGCRMV</sequence>
<keyword evidence="2 3" id="KW-0732">Signal</keyword>